<comment type="caution">
    <text evidence="2">The sequence shown here is derived from an EMBL/GenBank/DDBJ whole genome shotgun (WGS) entry which is preliminary data.</text>
</comment>
<keyword evidence="1" id="KW-1133">Transmembrane helix</keyword>
<accession>A0A9W6BQ30</accession>
<evidence type="ECO:0000313" key="3">
    <source>
        <dbReference type="Proteomes" id="UP001165080"/>
    </source>
</evidence>
<dbReference type="EMBL" id="BRXU01000014">
    <property type="protein sequence ID" value="GLC55900.1"/>
    <property type="molecule type" value="Genomic_DNA"/>
</dbReference>
<keyword evidence="1" id="KW-0812">Transmembrane</keyword>
<reference evidence="2 3" key="1">
    <citation type="journal article" date="2023" name="Commun. Biol.">
        <title>Reorganization of the ancestral sex-determining regions during the evolution of trioecy in Pleodorina starrii.</title>
        <authorList>
            <person name="Takahashi K."/>
            <person name="Suzuki S."/>
            <person name="Kawai-Toyooka H."/>
            <person name="Yamamoto K."/>
            <person name="Hamaji T."/>
            <person name="Ootsuki R."/>
            <person name="Yamaguchi H."/>
            <person name="Kawachi M."/>
            <person name="Higashiyama T."/>
            <person name="Nozaki H."/>
        </authorList>
    </citation>
    <scope>NUCLEOTIDE SEQUENCE [LARGE SCALE GENOMIC DNA]</scope>
    <source>
        <strain evidence="2 3">NIES-4479</strain>
    </source>
</reference>
<keyword evidence="3" id="KW-1185">Reference proteome</keyword>
<proteinExistence type="predicted"/>
<dbReference type="AlphaFoldDB" id="A0A9W6BQ30"/>
<dbReference type="Proteomes" id="UP001165080">
    <property type="component" value="Unassembled WGS sequence"/>
</dbReference>
<sequence>MHNIGGGGGCEGDGAHLQLLSICCASAGTGGACAEQVRPSVYVPVLLAVAVRAAFGLGAQRQGGYLGLVGSKQTQPVVAVVAVAVVAVVVVVVAMCCCRCWPRCYTQLRLRLWRQLPLVYLLIGAACCVEATEGCGSARLSPARTDRNPCRCPCYACPLRLEYLSGTGSSKQLAAYEKRAGVYYIGIA</sequence>
<evidence type="ECO:0000256" key="1">
    <source>
        <dbReference type="SAM" id="Phobius"/>
    </source>
</evidence>
<gene>
    <name evidence="2" type="primary">PLESTBF000512</name>
    <name evidence="2" type="ORF">PLESTB_001041700</name>
</gene>
<evidence type="ECO:0000313" key="2">
    <source>
        <dbReference type="EMBL" id="GLC55900.1"/>
    </source>
</evidence>
<name>A0A9W6BQ30_9CHLO</name>
<feature type="transmembrane region" description="Helical" evidence="1">
    <location>
        <begin position="79"/>
        <end position="101"/>
    </location>
</feature>
<keyword evidence="1" id="KW-0472">Membrane</keyword>
<feature type="transmembrane region" description="Helical" evidence="1">
    <location>
        <begin position="41"/>
        <end position="59"/>
    </location>
</feature>
<organism evidence="2 3">
    <name type="scientific">Pleodorina starrii</name>
    <dbReference type="NCBI Taxonomy" id="330485"/>
    <lineage>
        <taxon>Eukaryota</taxon>
        <taxon>Viridiplantae</taxon>
        <taxon>Chlorophyta</taxon>
        <taxon>core chlorophytes</taxon>
        <taxon>Chlorophyceae</taxon>
        <taxon>CS clade</taxon>
        <taxon>Chlamydomonadales</taxon>
        <taxon>Volvocaceae</taxon>
        <taxon>Pleodorina</taxon>
    </lineage>
</organism>
<protein>
    <submittedName>
        <fullName evidence="2">Uncharacterized protein</fullName>
    </submittedName>
</protein>